<reference evidence="13 14" key="1">
    <citation type="submission" date="2020-08" db="EMBL/GenBank/DDBJ databases">
        <title>Sequencing the genomes of 1000 actinobacteria strains.</title>
        <authorList>
            <person name="Klenk H.-P."/>
        </authorList>
    </citation>
    <scope>NUCLEOTIDE SEQUENCE [LARGE SCALE GENOMIC DNA]</scope>
    <source>
        <strain evidence="13 14">DSM 45784</strain>
    </source>
</reference>
<evidence type="ECO:0000256" key="7">
    <source>
        <dbReference type="ARBA" id="ARBA00022989"/>
    </source>
</evidence>
<name>A0A7W7DD95_9ACTN</name>
<keyword evidence="7 9" id="KW-1133">Transmembrane helix</keyword>
<feature type="transmembrane region" description="Helical" evidence="9">
    <location>
        <begin position="21"/>
        <end position="40"/>
    </location>
</feature>
<dbReference type="InterPro" id="IPR035906">
    <property type="entry name" value="MetI-like_sf"/>
</dbReference>
<dbReference type="Pfam" id="PF00005">
    <property type="entry name" value="ABC_tran"/>
    <property type="match status" value="1"/>
</dbReference>
<gene>
    <name evidence="13" type="ORF">BJ982_005963</name>
</gene>
<evidence type="ECO:0000256" key="4">
    <source>
        <dbReference type="ARBA" id="ARBA00022692"/>
    </source>
</evidence>
<dbReference type="PROSITE" id="PS00211">
    <property type="entry name" value="ABC_TRANSPORTER_1"/>
    <property type="match status" value="1"/>
</dbReference>
<feature type="transmembrane region" description="Helical" evidence="9">
    <location>
        <begin position="248"/>
        <end position="271"/>
    </location>
</feature>
<dbReference type="InterPro" id="IPR050366">
    <property type="entry name" value="BP-dependent_transpt_permease"/>
</dbReference>
<evidence type="ECO:0000256" key="5">
    <source>
        <dbReference type="ARBA" id="ARBA00022741"/>
    </source>
</evidence>
<dbReference type="GO" id="GO:0005524">
    <property type="term" value="F:ATP binding"/>
    <property type="evidence" value="ECO:0007669"/>
    <property type="project" value="UniProtKB-KW"/>
</dbReference>
<dbReference type="EMBL" id="JACHND010000001">
    <property type="protein sequence ID" value="MBB4704419.1"/>
    <property type="molecule type" value="Genomic_DNA"/>
</dbReference>
<evidence type="ECO:0000256" key="6">
    <source>
        <dbReference type="ARBA" id="ARBA00022840"/>
    </source>
</evidence>
<keyword evidence="5" id="KW-0547">Nucleotide-binding</keyword>
<dbReference type="SMART" id="SM00382">
    <property type="entry name" value="AAA"/>
    <property type="match status" value="1"/>
</dbReference>
<feature type="domain" description="ABC transmembrane type-1" evidence="12">
    <location>
        <begin position="83"/>
        <end position="272"/>
    </location>
</feature>
<evidence type="ECO:0000256" key="1">
    <source>
        <dbReference type="ARBA" id="ARBA00004651"/>
    </source>
</evidence>
<dbReference type="InterPro" id="IPR000515">
    <property type="entry name" value="MetI-like"/>
</dbReference>
<evidence type="ECO:0000256" key="8">
    <source>
        <dbReference type="ARBA" id="ARBA00023136"/>
    </source>
</evidence>
<proteinExistence type="inferred from homology"/>
<dbReference type="PROSITE" id="PS50893">
    <property type="entry name" value="ABC_TRANSPORTER_2"/>
    <property type="match status" value="1"/>
</dbReference>
<feature type="domain" description="ABC transporter" evidence="11">
    <location>
        <begin position="310"/>
        <end position="554"/>
    </location>
</feature>
<feature type="transmembrane region" description="Helical" evidence="9">
    <location>
        <begin position="86"/>
        <end position="107"/>
    </location>
</feature>
<accession>A0A7W7DD95</accession>
<dbReference type="CDD" id="cd03257">
    <property type="entry name" value="ABC_NikE_OppD_transporters"/>
    <property type="match status" value="1"/>
</dbReference>
<evidence type="ECO:0000256" key="9">
    <source>
        <dbReference type="RuleBase" id="RU363032"/>
    </source>
</evidence>
<dbReference type="AlphaFoldDB" id="A0A7W7DD95"/>
<dbReference type="CDD" id="cd06261">
    <property type="entry name" value="TM_PBP2"/>
    <property type="match status" value="1"/>
</dbReference>
<dbReference type="Proteomes" id="UP000542210">
    <property type="component" value="Unassembled WGS sequence"/>
</dbReference>
<evidence type="ECO:0000259" key="11">
    <source>
        <dbReference type="PROSITE" id="PS50893"/>
    </source>
</evidence>
<evidence type="ECO:0000256" key="3">
    <source>
        <dbReference type="ARBA" id="ARBA00022475"/>
    </source>
</evidence>
<evidence type="ECO:0000259" key="12">
    <source>
        <dbReference type="PROSITE" id="PS50928"/>
    </source>
</evidence>
<keyword evidence="3" id="KW-1003">Cell membrane</keyword>
<dbReference type="InterPro" id="IPR027417">
    <property type="entry name" value="P-loop_NTPase"/>
</dbReference>
<dbReference type="GO" id="GO:0005886">
    <property type="term" value="C:plasma membrane"/>
    <property type="evidence" value="ECO:0007669"/>
    <property type="project" value="UniProtKB-SubCell"/>
</dbReference>
<dbReference type="InterPro" id="IPR003439">
    <property type="entry name" value="ABC_transporter-like_ATP-bd"/>
</dbReference>
<keyword evidence="6" id="KW-0067">ATP-binding</keyword>
<keyword evidence="2 9" id="KW-0813">Transport</keyword>
<evidence type="ECO:0000313" key="13">
    <source>
        <dbReference type="EMBL" id="MBB4704419.1"/>
    </source>
</evidence>
<dbReference type="GO" id="GO:0055085">
    <property type="term" value="P:transmembrane transport"/>
    <property type="evidence" value="ECO:0007669"/>
    <property type="project" value="InterPro"/>
</dbReference>
<comment type="subcellular location">
    <subcellularLocation>
        <location evidence="1 9">Cell membrane</location>
        <topology evidence="1 9">Multi-pass membrane protein</topology>
    </subcellularLocation>
</comment>
<comment type="caution">
    <text evidence="13">The sequence shown here is derived from an EMBL/GenBank/DDBJ whole genome shotgun (WGS) entry which is preliminary data.</text>
</comment>
<feature type="transmembrane region" description="Helical" evidence="9">
    <location>
        <begin position="211"/>
        <end position="228"/>
    </location>
</feature>
<evidence type="ECO:0000256" key="10">
    <source>
        <dbReference type="SAM" id="MobiDB-lite"/>
    </source>
</evidence>
<comment type="similarity">
    <text evidence="9">Belongs to the binding-protein-dependent transport system permease family.</text>
</comment>
<dbReference type="PANTHER" id="PTHR43386:SF1">
    <property type="entry name" value="D,D-DIPEPTIDE TRANSPORT SYSTEM PERMEASE PROTEIN DDPC-RELATED"/>
    <property type="match status" value="1"/>
</dbReference>
<evidence type="ECO:0000256" key="2">
    <source>
        <dbReference type="ARBA" id="ARBA00022448"/>
    </source>
</evidence>
<keyword evidence="14" id="KW-1185">Reference proteome</keyword>
<dbReference type="Gene3D" id="3.40.50.300">
    <property type="entry name" value="P-loop containing nucleotide triphosphate hydrolases"/>
    <property type="match status" value="1"/>
</dbReference>
<dbReference type="InterPro" id="IPR003593">
    <property type="entry name" value="AAA+_ATPase"/>
</dbReference>
<dbReference type="SUPFAM" id="SSF161098">
    <property type="entry name" value="MetI-like"/>
    <property type="match status" value="1"/>
</dbReference>
<dbReference type="RefSeq" id="WP_184885448.1">
    <property type="nucleotide sequence ID" value="NZ_BOOV01000011.1"/>
</dbReference>
<feature type="region of interest" description="Disordered" evidence="10">
    <location>
        <begin position="277"/>
        <end position="304"/>
    </location>
</feature>
<dbReference type="SUPFAM" id="SSF52540">
    <property type="entry name" value="P-loop containing nucleoside triphosphate hydrolases"/>
    <property type="match status" value="1"/>
</dbReference>
<dbReference type="Pfam" id="PF00528">
    <property type="entry name" value="BPD_transp_1"/>
    <property type="match status" value="1"/>
</dbReference>
<sequence length="568" mass="59552">MDARARRRLLRIPRRDPVAGLLLAGLLLAVLVMAAAPLLIGADPLAVDYGQAGSPPSAAHPLGTDSFGRDVLARVVHGGRASLSTAGLVVLITVTTGAVVGAVGGYLGGWADLVITRIIDVFLAFPRLVLAIAVAALVDGGLGGLVLALCAVSWPGHARVVRGYAMRLRDEGYVVAARCAGASHWRILWSHVLGTVLGPVVILAMVDVGEVIIGVAGLSFLGLGVRPPSPEWGGMLNEARAFMEDQPWTFLGPGAAICFVVLAVTYVGDAIRDGLDPRRPRLPERRRRAAAPPREEAPPSGAGHTVPVLARVRDLAVTAGGDRILSGASLEIRAGECVGLIGASGSGKSTLAHVLMGLQRPPLAVEAGAVELFGQDTGGWGREDWRRVRGRHVGLVTQDPLNALNPVLTVGAQLTEAVRAHHRASRARARAVALETLALVRLPGPLERAYPHQLSGGMRQRVAIAMALVNRPRLLICDEPTTALDVSTQARILEELAALRATLGIGMLFISHDLRLVTQVAERVAVLHEGRVVEYGEVGTVVGSPRHPCTRRLVAAVPGTGVAGSPRC</sequence>
<dbReference type="Gene3D" id="1.10.3720.10">
    <property type="entry name" value="MetI-like"/>
    <property type="match status" value="1"/>
</dbReference>
<protein>
    <submittedName>
        <fullName evidence="13">Peptide/nickel transport system permease protein</fullName>
    </submittedName>
</protein>
<dbReference type="PANTHER" id="PTHR43386">
    <property type="entry name" value="OLIGOPEPTIDE TRANSPORT SYSTEM PERMEASE PROTEIN APPC"/>
    <property type="match status" value="1"/>
</dbReference>
<organism evidence="13 14">
    <name type="scientific">Sphaerisporangium siamense</name>
    <dbReference type="NCBI Taxonomy" id="795645"/>
    <lineage>
        <taxon>Bacteria</taxon>
        <taxon>Bacillati</taxon>
        <taxon>Actinomycetota</taxon>
        <taxon>Actinomycetes</taxon>
        <taxon>Streptosporangiales</taxon>
        <taxon>Streptosporangiaceae</taxon>
        <taxon>Sphaerisporangium</taxon>
    </lineage>
</organism>
<dbReference type="GO" id="GO:0016887">
    <property type="term" value="F:ATP hydrolysis activity"/>
    <property type="evidence" value="ECO:0007669"/>
    <property type="project" value="InterPro"/>
</dbReference>
<keyword evidence="8 9" id="KW-0472">Membrane</keyword>
<keyword evidence="4 9" id="KW-0812">Transmembrane</keyword>
<dbReference type="InterPro" id="IPR017871">
    <property type="entry name" value="ABC_transporter-like_CS"/>
</dbReference>
<feature type="transmembrane region" description="Helical" evidence="9">
    <location>
        <begin position="128"/>
        <end position="154"/>
    </location>
</feature>
<evidence type="ECO:0000313" key="14">
    <source>
        <dbReference type="Proteomes" id="UP000542210"/>
    </source>
</evidence>
<dbReference type="PROSITE" id="PS50928">
    <property type="entry name" value="ABC_TM1"/>
    <property type="match status" value="1"/>
</dbReference>